<dbReference type="InterPro" id="IPR011990">
    <property type="entry name" value="TPR-like_helical_dom_sf"/>
</dbReference>
<dbReference type="GO" id="GO:0006364">
    <property type="term" value="P:rRNA processing"/>
    <property type="evidence" value="ECO:0007669"/>
    <property type="project" value="InterPro"/>
</dbReference>
<dbReference type="Proteomes" id="UP000270296">
    <property type="component" value="Unassembled WGS sequence"/>
</dbReference>
<protein>
    <submittedName>
        <fullName evidence="3">HEPN domain-containing protein</fullName>
    </submittedName>
</protein>
<reference evidence="3" key="1">
    <citation type="submission" date="2016-06" db="UniProtKB">
        <authorList>
            <consortium name="WormBaseParasite"/>
        </authorList>
    </citation>
    <scope>IDENTIFICATION</scope>
</reference>
<reference evidence="1 2" key="2">
    <citation type="submission" date="2018-11" db="EMBL/GenBank/DDBJ databases">
        <authorList>
            <consortium name="Pathogen Informatics"/>
        </authorList>
    </citation>
    <scope>NUCLEOTIDE SEQUENCE [LARGE SCALE GENOMIC DNA]</scope>
</reference>
<evidence type="ECO:0000313" key="3">
    <source>
        <dbReference type="WBParaSite" id="SBAD_0000799501-mRNA-1"/>
    </source>
</evidence>
<accession>A0A183IVQ7</accession>
<name>A0A183IVQ7_9BILA</name>
<proteinExistence type="predicted"/>
<dbReference type="PANTHER" id="PTHR23270">
    <property type="entry name" value="PROGRAMMED CELL DEATH PROTEIN 11 PRE-RRNA PROCESSING PROTEIN RRP5"/>
    <property type="match status" value="1"/>
</dbReference>
<evidence type="ECO:0000313" key="2">
    <source>
        <dbReference type="Proteomes" id="UP000270296"/>
    </source>
</evidence>
<dbReference type="WBParaSite" id="SBAD_0000799501-mRNA-1">
    <property type="protein sequence ID" value="SBAD_0000799501-mRNA-1"/>
    <property type="gene ID" value="SBAD_0000799501"/>
</dbReference>
<dbReference type="OrthoDB" id="412781at2759"/>
<dbReference type="InterPro" id="IPR045209">
    <property type="entry name" value="Rrp5"/>
</dbReference>
<dbReference type="GO" id="GO:0032040">
    <property type="term" value="C:small-subunit processome"/>
    <property type="evidence" value="ECO:0007669"/>
    <property type="project" value="TreeGrafter"/>
</dbReference>
<sequence>MDVYFDIASVLRPIFEKVTSLQFSSHKMRTFYQKWLNLEERYGSEEVIDQVRERAAVYLKTLTDAMSTGNEQQLDED</sequence>
<dbReference type="PANTHER" id="PTHR23270:SF10">
    <property type="entry name" value="PROTEIN RRP5 HOMOLOG"/>
    <property type="match status" value="1"/>
</dbReference>
<dbReference type="Gene3D" id="1.25.40.10">
    <property type="entry name" value="Tetratricopeptide repeat domain"/>
    <property type="match status" value="1"/>
</dbReference>
<dbReference type="SUPFAM" id="SSF48452">
    <property type="entry name" value="TPR-like"/>
    <property type="match status" value="1"/>
</dbReference>
<organism evidence="3">
    <name type="scientific">Soboliphyme baturini</name>
    <dbReference type="NCBI Taxonomy" id="241478"/>
    <lineage>
        <taxon>Eukaryota</taxon>
        <taxon>Metazoa</taxon>
        <taxon>Ecdysozoa</taxon>
        <taxon>Nematoda</taxon>
        <taxon>Enoplea</taxon>
        <taxon>Dorylaimia</taxon>
        <taxon>Dioctophymatida</taxon>
        <taxon>Dioctophymatoidea</taxon>
        <taxon>Soboliphymatidae</taxon>
        <taxon>Soboliphyme</taxon>
    </lineage>
</organism>
<keyword evidence="2" id="KW-1185">Reference proteome</keyword>
<dbReference type="GO" id="GO:0003723">
    <property type="term" value="F:RNA binding"/>
    <property type="evidence" value="ECO:0007669"/>
    <property type="project" value="TreeGrafter"/>
</dbReference>
<gene>
    <name evidence="1" type="ORF">SBAD_LOCUS7704</name>
</gene>
<dbReference type="EMBL" id="UZAM01010865">
    <property type="protein sequence ID" value="VDP13984.1"/>
    <property type="molecule type" value="Genomic_DNA"/>
</dbReference>
<dbReference type="AlphaFoldDB" id="A0A183IVQ7"/>
<evidence type="ECO:0000313" key="1">
    <source>
        <dbReference type="EMBL" id="VDP13984.1"/>
    </source>
</evidence>